<evidence type="ECO:0008006" key="3">
    <source>
        <dbReference type="Google" id="ProtNLM"/>
    </source>
</evidence>
<organism evidence="1 2">
    <name type="scientific">Lichenibacterium ramalinae</name>
    <dbReference type="NCBI Taxonomy" id="2316527"/>
    <lineage>
        <taxon>Bacteria</taxon>
        <taxon>Pseudomonadati</taxon>
        <taxon>Pseudomonadota</taxon>
        <taxon>Alphaproteobacteria</taxon>
        <taxon>Hyphomicrobiales</taxon>
        <taxon>Lichenihabitantaceae</taxon>
        <taxon>Lichenibacterium</taxon>
    </lineage>
</organism>
<dbReference type="Proteomes" id="UP000289411">
    <property type="component" value="Unassembled WGS sequence"/>
</dbReference>
<keyword evidence="2" id="KW-1185">Reference proteome</keyword>
<name>A0A4Q2RJB9_9HYPH</name>
<dbReference type="AlphaFoldDB" id="A0A4Q2RJB9"/>
<reference evidence="1 2" key="1">
    <citation type="submission" date="2018-09" db="EMBL/GenBank/DDBJ databases">
        <authorList>
            <person name="Grouzdev D.S."/>
            <person name="Krutkina M.S."/>
        </authorList>
    </citation>
    <scope>NUCLEOTIDE SEQUENCE [LARGE SCALE GENOMIC DNA]</scope>
    <source>
        <strain evidence="1 2">RmlP001</strain>
    </source>
</reference>
<comment type="caution">
    <text evidence="1">The sequence shown here is derived from an EMBL/GenBank/DDBJ whole genome shotgun (WGS) entry which is preliminary data.</text>
</comment>
<evidence type="ECO:0000313" key="2">
    <source>
        <dbReference type="Proteomes" id="UP000289411"/>
    </source>
</evidence>
<evidence type="ECO:0000313" key="1">
    <source>
        <dbReference type="EMBL" id="RYB07071.1"/>
    </source>
</evidence>
<accession>A0A4Q2RJB9</accession>
<gene>
    <name evidence="1" type="ORF">D3272_03055</name>
</gene>
<reference evidence="1 2" key="2">
    <citation type="submission" date="2019-02" db="EMBL/GenBank/DDBJ databases">
        <title>'Lichenibacterium ramalinii' gen. nov. sp. nov., 'Lichenibacterium minor' gen. nov. sp. nov.</title>
        <authorList>
            <person name="Pankratov T."/>
        </authorList>
    </citation>
    <scope>NUCLEOTIDE SEQUENCE [LARGE SCALE GENOMIC DNA]</scope>
    <source>
        <strain evidence="1 2">RmlP001</strain>
    </source>
</reference>
<sequence>MPSAVPLPDTVVEAAASPKDPIMTMSKRHAAAAAAVATCLVVGPVASARAENIHERGTITAVDGATVTVKDRDGKDVTLNLDDGWKIGGVAKATMADIKPGTFIGTATSGDESGLKAIEVVVFPPAMKGTGEGHYAWDLQPKSMMTNATVDNEVKGTDGKSVRLSYKGGEKTVDIKDTTPIVQFVDGTKADLVPGAKVFIVTPGMTGGKLEKGFVAVGKDGVTPPM</sequence>
<dbReference type="EMBL" id="QYBC01000002">
    <property type="protein sequence ID" value="RYB07071.1"/>
    <property type="molecule type" value="Genomic_DNA"/>
</dbReference>
<proteinExistence type="predicted"/>
<protein>
    <recommendedName>
        <fullName evidence="3">DUF5666 domain-containing protein</fullName>
    </recommendedName>
</protein>